<comment type="caution">
    <text evidence="1">The sequence shown here is derived from an EMBL/GenBank/DDBJ whole genome shotgun (WGS) entry which is preliminary data.</text>
</comment>
<sequence length="79" mass="8831">MGSYLYLGLWAFVDPQVGDYVCKADLDFHESEPHADTVTGSGTERKVRSRAEERQKSMMLAAHTCVAILYNKSPIPIEV</sequence>
<gene>
    <name evidence="1" type="ORF">CEXT_754661</name>
</gene>
<dbReference type="Proteomes" id="UP001054945">
    <property type="component" value="Unassembled WGS sequence"/>
</dbReference>
<organism evidence="1 2">
    <name type="scientific">Caerostris extrusa</name>
    <name type="common">Bark spider</name>
    <name type="synonym">Caerostris bankana</name>
    <dbReference type="NCBI Taxonomy" id="172846"/>
    <lineage>
        <taxon>Eukaryota</taxon>
        <taxon>Metazoa</taxon>
        <taxon>Ecdysozoa</taxon>
        <taxon>Arthropoda</taxon>
        <taxon>Chelicerata</taxon>
        <taxon>Arachnida</taxon>
        <taxon>Araneae</taxon>
        <taxon>Araneomorphae</taxon>
        <taxon>Entelegynae</taxon>
        <taxon>Araneoidea</taxon>
        <taxon>Araneidae</taxon>
        <taxon>Caerostris</taxon>
    </lineage>
</organism>
<evidence type="ECO:0000313" key="2">
    <source>
        <dbReference type="Proteomes" id="UP001054945"/>
    </source>
</evidence>
<protein>
    <submittedName>
        <fullName evidence="1">Uncharacterized protein</fullName>
    </submittedName>
</protein>
<accession>A0AAV4SC47</accession>
<dbReference type="EMBL" id="BPLR01009269">
    <property type="protein sequence ID" value="GIY30711.1"/>
    <property type="molecule type" value="Genomic_DNA"/>
</dbReference>
<name>A0AAV4SC47_CAEEX</name>
<proteinExistence type="predicted"/>
<dbReference type="AlphaFoldDB" id="A0AAV4SC47"/>
<evidence type="ECO:0000313" key="1">
    <source>
        <dbReference type="EMBL" id="GIY30711.1"/>
    </source>
</evidence>
<keyword evidence="2" id="KW-1185">Reference proteome</keyword>
<reference evidence="1 2" key="1">
    <citation type="submission" date="2021-06" db="EMBL/GenBank/DDBJ databases">
        <title>Caerostris extrusa draft genome.</title>
        <authorList>
            <person name="Kono N."/>
            <person name="Arakawa K."/>
        </authorList>
    </citation>
    <scope>NUCLEOTIDE SEQUENCE [LARGE SCALE GENOMIC DNA]</scope>
</reference>